<sequence length="80" mass="8694">MSKTDSLPLTIRSSEVLGATLAIRRYELGMTQTQVAELAEVSIRSLKQLEAGQTNAGIQAVLRVLYVLGLEFTIGTRTTI</sequence>
<dbReference type="CDD" id="cd00093">
    <property type="entry name" value="HTH_XRE"/>
    <property type="match status" value="1"/>
</dbReference>
<keyword evidence="3" id="KW-1185">Reference proteome</keyword>
<proteinExistence type="predicted"/>
<dbReference type="InterPro" id="IPR010982">
    <property type="entry name" value="Lambda_DNA-bd_dom_sf"/>
</dbReference>
<reference evidence="3" key="1">
    <citation type="journal article" date="2019" name="Int. J. Syst. Evol. Microbiol.">
        <title>The Global Catalogue of Microorganisms (GCM) 10K type strain sequencing project: providing services to taxonomists for standard genome sequencing and annotation.</title>
        <authorList>
            <consortium name="The Broad Institute Genomics Platform"/>
            <consortium name="The Broad Institute Genome Sequencing Center for Infectious Disease"/>
            <person name="Wu L."/>
            <person name="Ma J."/>
        </authorList>
    </citation>
    <scope>NUCLEOTIDE SEQUENCE [LARGE SCALE GENOMIC DNA]</scope>
    <source>
        <strain evidence="3">JCM 17224</strain>
    </source>
</reference>
<evidence type="ECO:0000313" key="3">
    <source>
        <dbReference type="Proteomes" id="UP001500567"/>
    </source>
</evidence>
<dbReference type="Gene3D" id="1.10.260.40">
    <property type="entry name" value="lambda repressor-like DNA-binding domains"/>
    <property type="match status" value="1"/>
</dbReference>
<evidence type="ECO:0000259" key="1">
    <source>
        <dbReference type="PROSITE" id="PS50943"/>
    </source>
</evidence>
<dbReference type="Proteomes" id="UP001500567">
    <property type="component" value="Unassembled WGS sequence"/>
</dbReference>
<name>A0ABP7RU60_9BACT</name>
<feature type="domain" description="HTH cro/C1-type" evidence="1">
    <location>
        <begin position="21"/>
        <end position="77"/>
    </location>
</feature>
<dbReference type="Pfam" id="PF13560">
    <property type="entry name" value="HTH_31"/>
    <property type="match status" value="1"/>
</dbReference>
<evidence type="ECO:0000313" key="2">
    <source>
        <dbReference type="EMBL" id="GAA4002214.1"/>
    </source>
</evidence>
<organism evidence="2 3">
    <name type="scientific">Hymenobacter fastidiosus</name>
    <dbReference type="NCBI Taxonomy" id="486264"/>
    <lineage>
        <taxon>Bacteria</taxon>
        <taxon>Pseudomonadati</taxon>
        <taxon>Bacteroidota</taxon>
        <taxon>Cytophagia</taxon>
        <taxon>Cytophagales</taxon>
        <taxon>Hymenobacteraceae</taxon>
        <taxon>Hymenobacter</taxon>
    </lineage>
</organism>
<dbReference type="RefSeq" id="WP_425553576.1">
    <property type="nucleotide sequence ID" value="NZ_BAABDJ010000007.1"/>
</dbReference>
<dbReference type="PROSITE" id="PS50943">
    <property type="entry name" value="HTH_CROC1"/>
    <property type="match status" value="1"/>
</dbReference>
<dbReference type="SUPFAM" id="SSF47413">
    <property type="entry name" value="lambda repressor-like DNA-binding domains"/>
    <property type="match status" value="1"/>
</dbReference>
<dbReference type="InterPro" id="IPR001387">
    <property type="entry name" value="Cro/C1-type_HTH"/>
</dbReference>
<accession>A0ABP7RU60</accession>
<comment type="caution">
    <text evidence="2">The sequence shown here is derived from an EMBL/GenBank/DDBJ whole genome shotgun (WGS) entry which is preliminary data.</text>
</comment>
<gene>
    <name evidence="2" type="ORF">GCM10022408_11950</name>
</gene>
<dbReference type="SMART" id="SM00530">
    <property type="entry name" value="HTH_XRE"/>
    <property type="match status" value="1"/>
</dbReference>
<dbReference type="EMBL" id="BAABDJ010000007">
    <property type="protein sequence ID" value="GAA4002214.1"/>
    <property type="molecule type" value="Genomic_DNA"/>
</dbReference>
<protein>
    <recommendedName>
        <fullName evidence="1">HTH cro/C1-type domain-containing protein</fullName>
    </recommendedName>
</protein>